<evidence type="ECO:0000256" key="1">
    <source>
        <dbReference type="SAM" id="MobiDB-lite"/>
    </source>
</evidence>
<name>A0A6G0VTM0_APHCR</name>
<feature type="compositionally biased region" description="Polar residues" evidence="1">
    <location>
        <begin position="36"/>
        <end position="49"/>
    </location>
</feature>
<evidence type="ECO:0000313" key="3">
    <source>
        <dbReference type="Proteomes" id="UP000478052"/>
    </source>
</evidence>
<feature type="compositionally biased region" description="Basic and acidic residues" evidence="1">
    <location>
        <begin position="21"/>
        <end position="31"/>
    </location>
</feature>
<gene>
    <name evidence="2" type="ORF">FWK35_00034176</name>
</gene>
<accession>A0A6G0VTM0</accession>
<proteinExistence type="predicted"/>
<evidence type="ECO:0008006" key="4">
    <source>
        <dbReference type="Google" id="ProtNLM"/>
    </source>
</evidence>
<feature type="region of interest" description="Disordered" evidence="1">
    <location>
        <begin position="21"/>
        <end position="53"/>
    </location>
</feature>
<dbReference type="Proteomes" id="UP000478052">
    <property type="component" value="Unassembled WGS sequence"/>
</dbReference>
<sequence length="195" mass="21488">MPQANNQTVSPIKIVANKIVKPTDKNNETKTKKCSIINSPPQSPTTRNINKSKKFVTPNRYSIIAQDESEPVIADNTDTLESLDHQNPAQINTTNDAPKEISPPPIFIKGSASQKIKIEEPHKKRQIPQCQNCQSYGHTRTYCAHNYTTQSASNVETITPTSSYVKSPDLPAKCALCEEAHPANTEGALSTNNYL</sequence>
<feature type="non-terminal residue" evidence="2">
    <location>
        <position position="195"/>
    </location>
</feature>
<dbReference type="OrthoDB" id="6593055at2759"/>
<comment type="caution">
    <text evidence="2">The sequence shown here is derived from an EMBL/GenBank/DDBJ whole genome shotgun (WGS) entry which is preliminary data.</text>
</comment>
<evidence type="ECO:0000313" key="2">
    <source>
        <dbReference type="EMBL" id="KAF0707384.1"/>
    </source>
</evidence>
<organism evidence="2 3">
    <name type="scientific">Aphis craccivora</name>
    <name type="common">Cowpea aphid</name>
    <dbReference type="NCBI Taxonomy" id="307492"/>
    <lineage>
        <taxon>Eukaryota</taxon>
        <taxon>Metazoa</taxon>
        <taxon>Ecdysozoa</taxon>
        <taxon>Arthropoda</taxon>
        <taxon>Hexapoda</taxon>
        <taxon>Insecta</taxon>
        <taxon>Pterygota</taxon>
        <taxon>Neoptera</taxon>
        <taxon>Paraneoptera</taxon>
        <taxon>Hemiptera</taxon>
        <taxon>Sternorrhyncha</taxon>
        <taxon>Aphidomorpha</taxon>
        <taxon>Aphidoidea</taxon>
        <taxon>Aphididae</taxon>
        <taxon>Aphidini</taxon>
        <taxon>Aphis</taxon>
        <taxon>Aphis</taxon>
    </lineage>
</organism>
<reference evidence="2 3" key="1">
    <citation type="submission" date="2019-08" db="EMBL/GenBank/DDBJ databases">
        <title>Whole genome of Aphis craccivora.</title>
        <authorList>
            <person name="Voronova N.V."/>
            <person name="Shulinski R.S."/>
            <person name="Bandarenka Y.V."/>
            <person name="Zhorov D.G."/>
            <person name="Warner D."/>
        </authorList>
    </citation>
    <scope>NUCLEOTIDE SEQUENCE [LARGE SCALE GENOMIC DNA]</scope>
    <source>
        <strain evidence="2">180601</strain>
        <tissue evidence="2">Whole Body</tissue>
    </source>
</reference>
<dbReference type="EMBL" id="VUJU01012565">
    <property type="protein sequence ID" value="KAF0707384.1"/>
    <property type="molecule type" value="Genomic_DNA"/>
</dbReference>
<keyword evidence="3" id="KW-1185">Reference proteome</keyword>
<protein>
    <recommendedName>
        <fullName evidence="4">PRE C2HC domain-containing protein</fullName>
    </recommendedName>
</protein>
<dbReference type="AlphaFoldDB" id="A0A6G0VTM0"/>